<protein>
    <submittedName>
        <fullName evidence="1">Uncharacterized protein</fullName>
    </submittedName>
</protein>
<evidence type="ECO:0000313" key="2">
    <source>
        <dbReference type="Proteomes" id="UP000828390"/>
    </source>
</evidence>
<name>A0A9D4LKY5_DREPO</name>
<organism evidence="1 2">
    <name type="scientific">Dreissena polymorpha</name>
    <name type="common">Zebra mussel</name>
    <name type="synonym">Mytilus polymorpha</name>
    <dbReference type="NCBI Taxonomy" id="45954"/>
    <lineage>
        <taxon>Eukaryota</taxon>
        <taxon>Metazoa</taxon>
        <taxon>Spiralia</taxon>
        <taxon>Lophotrochozoa</taxon>
        <taxon>Mollusca</taxon>
        <taxon>Bivalvia</taxon>
        <taxon>Autobranchia</taxon>
        <taxon>Heteroconchia</taxon>
        <taxon>Euheterodonta</taxon>
        <taxon>Imparidentia</taxon>
        <taxon>Neoheterodontei</taxon>
        <taxon>Myida</taxon>
        <taxon>Dreissenoidea</taxon>
        <taxon>Dreissenidae</taxon>
        <taxon>Dreissena</taxon>
    </lineage>
</organism>
<gene>
    <name evidence="1" type="ORF">DPMN_101342</name>
</gene>
<dbReference type="AlphaFoldDB" id="A0A9D4LKY5"/>
<evidence type="ECO:0000313" key="1">
    <source>
        <dbReference type="EMBL" id="KAH3858716.1"/>
    </source>
</evidence>
<keyword evidence="2" id="KW-1185">Reference proteome</keyword>
<sequence length="150" mass="16555">MNTISKTHFSFEHTDESKVIKIINKFDSKKATGVDKISVKLLKAGKEALVTPITKFVNKSIDSCIFPDQLKKAQPSKQSIWDPYGSHVGTYMGPMWAANMGPRWEVQPGSTWVPSGLPHESIWGSPDRTHVEPGCTTHLGPMLTAHMGPI</sequence>
<comment type="caution">
    <text evidence="1">The sequence shown here is derived from an EMBL/GenBank/DDBJ whole genome shotgun (WGS) entry which is preliminary data.</text>
</comment>
<dbReference type="EMBL" id="JAIWYP010000003">
    <property type="protein sequence ID" value="KAH3858716.1"/>
    <property type="molecule type" value="Genomic_DNA"/>
</dbReference>
<reference evidence="1" key="1">
    <citation type="journal article" date="2019" name="bioRxiv">
        <title>The Genome of the Zebra Mussel, Dreissena polymorpha: A Resource for Invasive Species Research.</title>
        <authorList>
            <person name="McCartney M.A."/>
            <person name="Auch B."/>
            <person name="Kono T."/>
            <person name="Mallez S."/>
            <person name="Zhang Y."/>
            <person name="Obille A."/>
            <person name="Becker A."/>
            <person name="Abrahante J.E."/>
            <person name="Garbe J."/>
            <person name="Badalamenti J.P."/>
            <person name="Herman A."/>
            <person name="Mangelson H."/>
            <person name="Liachko I."/>
            <person name="Sullivan S."/>
            <person name="Sone E.D."/>
            <person name="Koren S."/>
            <person name="Silverstein K.A.T."/>
            <person name="Beckman K.B."/>
            <person name="Gohl D.M."/>
        </authorList>
    </citation>
    <scope>NUCLEOTIDE SEQUENCE</scope>
    <source>
        <strain evidence="1">Duluth1</strain>
        <tissue evidence="1">Whole animal</tissue>
    </source>
</reference>
<dbReference type="Proteomes" id="UP000828390">
    <property type="component" value="Unassembled WGS sequence"/>
</dbReference>
<reference evidence="1" key="2">
    <citation type="submission" date="2020-11" db="EMBL/GenBank/DDBJ databases">
        <authorList>
            <person name="McCartney M.A."/>
            <person name="Auch B."/>
            <person name="Kono T."/>
            <person name="Mallez S."/>
            <person name="Becker A."/>
            <person name="Gohl D.M."/>
            <person name="Silverstein K.A.T."/>
            <person name="Koren S."/>
            <person name="Bechman K.B."/>
            <person name="Herman A."/>
            <person name="Abrahante J.E."/>
            <person name="Garbe J."/>
        </authorList>
    </citation>
    <scope>NUCLEOTIDE SEQUENCE</scope>
    <source>
        <strain evidence="1">Duluth1</strain>
        <tissue evidence="1">Whole animal</tissue>
    </source>
</reference>
<proteinExistence type="predicted"/>
<accession>A0A9D4LKY5</accession>